<proteinExistence type="predicted"/>
<feature type="transmembrane region" description="Helical" evidence="1">
    <location>
        <begin position="222"/>
        <end position="239"/>
    </location>
</feature>
<gene>
    <name evidence="2" type="ORF">A2713_01795</name>
</gene>
<feature type="transmembrane region" description="Helical" evidence="1">
    <location>
        <begin position="104"/>
        <end position="126"/>
    </location>
</feature>
<dbReference type="EMBL" id="MEUX01000022">
    <property type="protein sequence ID" value="OGC47075.1"/>
    <property type="molecule type" value="Genomic_DNA"/>
</dbReference>
<accession>A0A1F4UQ45</accession>
<feature type="transmembrane region" description="Helical" evidence="1">
    <location>
        <begin position="12"/>
        <end position="32"/>
    </location>
</feature>
<feature type="transmembrane region" description="Helical" evidence="1">
    <location>
        <begin position="350"/>
        <end position="366"/>
    </location>
</feature>
<keyword evidence="1" id="KW-0812">Transmembrane</keyword>
<feature type="transmembrane region" description="Helical" evidence="1">
    <location>
        <begin position="155"/>
        <end position="172"/>
    </location>
</feature>
<sequence length="578" mass="66760">MPDKFKNYLNLISLLIIIFFAASIVWYSPVLFKGYSTMNLWNTSLLARNLAGAGVFGVEDNLNIVLASSLIKERAQISTEGNKLTPIILAQIFRLAGQVKFEQLIFVSVTILALTLLIFTLTVYYLFDFKTAALFAFVYILLPFNWWAGPYNFGIYEISLFFFSLFFLFFFLGEKNNFRYQLIFTVLSGFFLALTGLAREAMFLAAPVFFIYLLFKKEKKRFLCLFIPFFIIILFFWLPDLFFGGNSYLVIIKYIFPLEGQVLSNEANFLSWDFLSHFYPDPYTYHFAKEEYLRDYSLSSLADLSFLERIALNKGALEVGLEAPGFIERAKWGFSLLPRHLFRFSAIEDIGGPLIFSLFVLGFLALRKKRKDLFNLFVFWLILVISVLSFVILAARSHLIDFGLVIALFIALGLLFFVDILAQYFQMMNKVKAITGLFLIFLVLYNLILSSHVLWGRIYDEPHHLKILAYAKEIDSRDIADKEVIAVNLDQFKINKLNYLIDKSMVVFTPETAEKLIGENKLPEAFDKFEIRYVLGYSPELTEKILENTEAINISDDSLLVFPPITSKNKSWLMNLIR</sequence>
<organism evidence="2 3">
    <name type="scientific">candidate division WWE3 bacterium RIFCSPHIGHO2_01_FULL_35_17</name>
    <dbReference type="NCBI Taxonomy" id="1802614"/>
    <lineage>
        <taxon>Bacteria</taxon>
        <taxon>Katanobacteria</taxon>
    </lineage>
</organism>
<keyword evidence="1" id="KW-0472">Membrane</keyword>
<feature type="transmembrane region" description="Helical" evidence="1">
    <location>
        <begin position="184"/>
        <end position="215"/>
    </location>
</feature>
<reference evidence="2 3" key="1">
    <citation type="journal article" date="2016" name="Nat. Commun.">
        <title>Thousands of microbial genomes shed light on interconnected biogeochemical processes in an aquifer system.</title>
        <authorList>
            <person name="Anantharaman K."/>
            <person name="Brown C.T."/>
            <person name="Hug L.A."/>
            <person name="Sharon I."/>
            <person name="Castelle C.J."/>
            <person name="Probst A.J."/>
            <person name="Thomas B.C."/>
            <person name="Singh A."/>
            <person name="Wilkins M.J."/>
            <person name="Karaoz U."/>
            <person name="Brodie E.L."/>
            <person name="Williams K.H."/>
            <person name="Hubbard S.S."/>
            <person name="Banfield J.F."/>
        </authorList>
    </citation>
    <scope>NUCLEOTIDE SEQUENCE [LARGE SCALE GENOMIC DNA]</scope>
</reference>
<comment type="caution">
    <text evidence="2">The sequence shown here is derived from an EMBL/GenBank/DDBJ whole genome shotgun (WGS) entry which is preliminary data.</text>
</comment>
<keyword evidence="1" id="KW-1133">Transmembrane helix</keyword>
<feature type="transmembrane region" description="Helical" evidence="1">
    <location>
        <begin position="434"/>
        <end position="455"/>
    </location>
</feature>
<protein>
    <recommendedName>
        <fullName evidence="4">Glycosyltransferase RgtA/B/C/D-like domain-containing protein</fullName>
    </recommendedName>
</protein>
<dbReference type="Proteomes" id="UP000176444">
    <property type="component" value="Unassembled WGS sequence"/>
</dbReference>
<evidence type="ECO:0000256" key="1">
    <source>
        <dbReference type="SAM" id="Phobius"/>
    </source>
</evidence>
<evidence type="ECO:0000313" key="2">
    <source>
        <dbReference type="EMBL" id="OGC47075.1"/>
    </source>
</evidence>
<feature type="transmembrane region" description="Helical" evidence="1">
    <location>
        <begin position="373"/>
        <end position="396"/>
    </location>
</feature>
<evidence type="ECO:0008006" key="4">
    <source>
        <dbReference type="Google" id="ProtNLM"/>
    </source>
</evidence>
<name>A0A1F4UQ45_UNCKA</name>
<dbReference type="AlphaFoldDB" id="A0A1F4UQ45"/>
<evidence type="ECO:0000313" key="3">
    <source>
        <dbReference type="Proteomes" id="UP000176444"/>
    </source>
</evidence>
<feature type="transmembrane region" description="Helical" evidence="1">
    <location>
        <begin position="402"/>
        <end position="422"/>
    </location>
</feature>
<feature type="transmembrane region" description="Helical" evidence="1">
    <location>
        <begin position="132"/>
        <end position="148"/>
    </location>
</feature>